<keyword evidence="1" id="KW-1133">Transmembrane helix</keyword>
<name>A0A072U3I8_MEDTR</name>
<dbReference type="PANTHER" id="PTHR33739:SF12">
    <property type="entry name" value="MEDIATOR OF RNA POLYMERASE II TRANSCRIPTION SUBUNIT 33A"/>
    <property type="match status" value="1"/>
</dbReference>
<dbReference type="EnsemblPlants" id="KEH23728">
    <property type="protein sequence ID" value="KEH23728"/>
    <property type="gene ID" value="MTR_7g094550"/>
</dbReference>
<dbReference type="Proteomes" id="UP000002051">
    <property type="component" value="Unassembled WGS sequence"/>
</dbReference>
<proteinExistence type="predicted"/>
<dbReference type="InterPro" id="IPR039638">
    <property type="entry name" value="MED33A/B"/>
</dbReference>
<reference evidence="2 4" key="1">
    <citation type="journal article" date="2011" name="Nature">
        <title>The Medicago genome provides insight into the evolution of rhizobial symbioses.</title>
        <authorList>
            <person name="Young N.D."/>
            <person name="Debelle F."/>
            <person name="Oldroyd G.E."/>
            <person name="Geurts R."/>
            <person name="Cannon S.B."/>
            <person name="Udvardi M.K."/>
            <person name="Benedito V.A."/>
            <person name="Mayer K.F."/>
            <person name="Gouzy J."/>
            <person name="Schoof H."/>
            <person name="Van de Peer Y."/>
            <person name="Proost S."/>
            <person name="Cook D.R."/>
            <person name="Meyers B.C."/>
            <person name="Spannagl M."/>
            <person name="Cheung F."/>
            <person name="De Mita S."/>
            <person name="Krishnakumar V."/>
            <person name="Gundlach H."/>
            <person name="Zhou S."/>
            <person name="Mudge J."/>
            <person name="Bharti A.K."/>
            <person name="Murray J.D."/>
            <person name="Naoumkina M.A."/>
            <person name="Rosen B."/>
            <person name="Silverstein K.A."/>
            <person name="Tang H."/>
            <person name="Rombauts S."/>
            <person name="Zhao P.X."/>
            <person name="Zhou P."/>
            <person name="Barbe V."/>
            <person name="Bardou P."/>
            <person name="Bechner M."/>
            <person name="Bellec A."/>
            <person name="Berger A."/>
            <person name="Berges H."/>
            <person name="Bidwell S."/>
            <person name="Bisseling T."/>
            <person name="Choisne N."/>
            <person name="Couloux A."/>
            <person name="Denny R."/>
            <person name="Deshpande S."/>
            <person name="Dai X."/>
            <person name="Doyle J.J."/>
            <person name="Dudez A.M."/>
            <person name="Farmer A.D."/>
            <person name="Fouteau S."/>
            <person name="Franken C."/>
            <person name="Gibelin C."/>
            <person name="Gish J."/>
            <person name="Goldstein S."/>
            <person name="Gonzalez A.J."/>
            <person name="Green P.J."/>
            <person name="Hallab A."/>
            <person name="Hartog M."/>
            <person name="Hua A."/>
            <person name="Humphray S.J."/>
            <person name="Jeong D.H."/>
            <person name="Jing Y."/>
            <person name="Jocker A."/>
            <person name="Kenton S.M."/>
            <person name="Kim D.J."/>
            <person name="Klee K."/>
            <person name="Lai H."/>
            <person name="Lang C."/>
            <person name="Lin S."/>
            <person name="Macmil S.L."/>
            <person name="Magdelenat G."/>
            <person name="Matthews L."/>
            <person name="McCorrison J."/>
            <person name="Monaghan E.L."/>
            <person name="Mun J.H."/>
            <person name="Najar F.Z."/>
            <person name="Nicholson C."/>
            <person name="Noirot C."/>
            <person name="O'Bleness M."/>
            <person name="Paule C.R."/>
            <person name="Poulain J."/>
            <person name="Prion F."/>
            <person name="Qin B."/>
            <person name="Qu C."/>
            <person name="Retzel E.F."/>
            <person name="Riddle C."/>
            <person name="Sallet E."/>
            <person name="Samain S."/>
            <person name="Samson N."/>
            <person name="Sanders I."/>
            <person name="Saurat O."/>
            <person name="Scarpelli C."/>
            <person name="Schiex T."/>
            <person name="Segurens B."/>
            <person name="Severin A.J."/>
            <person name="Sherrier D.J."/>
            <person name="Shi R."/>
            <person name="Sims S."/>
            <person name="Singer S.R."/>
            <person name="Sinharoy S."/>
            <person name="Sterck L."/>
            <person name="Viollet A."/>
            <person name="Wang B.B."/>
            <person name="Wang K."/>
            <person name="Wang M."/>
            <person name="Wang X."/>
            <person name="Warfsmann J."/>
            <person name="Weissenbach J."/>
            <person name="White D.D."/>
            <person name="White J.D."/>
            <person name="Wiley G.B."/>
            <person name="Wincker P."/>
            <person name="Xing Y."/>
            <person name="Yang L."/>
            <person name="Yao Z."/>
            <person name="Ying F."/>
            <person name="Zhai J."/>
            <person name="Zhou L."/>
            <person name="Zuber A."/>
            <person name="Denarie J."/>
            <person name="Dixon R.A."/>
            <person name="May G.D."/>
            <person name="Schwartz D.C."/>
            <person name="Rogers J."/>
            <person name="Quetier F."/>
            <person name="Town C.D."/>
            <person name="Roe B.A."/>
        </authorList>
    </citation>
    <scope>NUCLEOTIDE SEQUENCE [LARGE SCALE GENOMIC DNA]</scope>
    <source>
        <strain evidence="2">A17</strain>
        <strain evidence="3 4">cv. Jemalong A17</strain>
    </source>
</reference>
<keyword evidence="1" id="KW-0812">Transmembrane</keyword>
<reference evidence="2 4" key="2">
    <citation type="journal article" date="2014" name="BMC Genomics">
        <title>An improved genome release (version Mt4.0) for the model legume Medicago truncatula.</title>
        <authorList>
            <person name="Tang H."/>
            <person name="Krishnakumar V."/>
            <person name="Bidwell S."/>
            <person name="Rosen B."/>
            <person name="Chan A."/>
            <person name="Zhou S."/>
            <person name="Gentzbittel L."/>
            <person name="Childs K.L."/>
            <person name="Yandell M."/>
            <person name="Gundlach H."/>
            <person name="Mayer K.F."/>
            <person name="Schwartz D.C."/>
            <person name="Town C.D."/>
        </authorList>
    </citation>
    <scope>GENOME REANNOTATION</scope>
    <source>
        <strain evidence="2">A17</strain>
        <strain evidence="3 4">cv. Jemalong A17</strain>
    </source>
</reference>
<dbReference type="PANTHER" id="PTHR33739">
    <property type="entry name" value="OS07G0681500 PROTEIN"/>
    <property type="match status" value="1"/>
</dbReference>
<evidence type="ECO:0000313" key="3">
    <source>
        <dbReference type="EnsemblPlants" id="KEH23728"/>
    </source>
</evidence>
<feature type="transmembrane region" description="Helical" evidence="1">
    <location>
        <begin position="1207"/>
        <end position="1231"/>
    </location>
</feature>
<gene>
    <name evidence="2" type="ordered locus">MTR_7g094550</name>
</gene>
<protein>
    <submittedName>
        <fullName evidence="2">Mediator of RNA polymerase II transcription subunit 33A</fullName>
    </submittedName>
</protein>
<evidence type="ECO:0000313" key="4">
    <source>
        <dbReference type="Proteomes" id="UP000002051"/>
    </source>
</evidence>
<dbReference type="GO" id="GO:0016592">
    <property type="term" value="C:mediator complex"/>
    <property type="evidence" value="ECO:0007669"/>
    <property type="project" value="InterPro"/>
</dbReference>
<dbReference type="EMBL" id="CM001223">
    <property type="protein sequence ID" value="KEH23728.1"/>
    <property type="molecule type" value="Genomic_DNA"/>
</dbReference>
<evidence type="ECO:0000256" key="1">
    <source>
        <dbReference type="SAM" id="Phobius"/>
    </source>
</evidence>
<organism evidence="2 4">
    <name type="scientific">Medicago truncatula</name>
    <name type="common">Barrel medic</name>
    <name type="synonym">Medicago tribuloides</name>
    <dbReference type="NCBI Taxonomy" id="3880"/>
    <lineage>
        <taxon>Eukaryota</taxon>
        <taxon>Viridiplantae</taxon>
        <taxon>Streptophyta</taxon>
        <taxon>Embryophyta</taxon>
        <taxon>Tracheophyta</taxon>
        <taxon>Spermatophyta</taxon>
        <taxon>Magnoliopsida</taxon>
        <taxon>eudicotyledons</taxon>
        <taxon>Gunneridae</taxon>
        <taxon>Pentapetalae</taxon>
        <taxon>rosids</taxon>
        <taxon>fabids</taxon>
        <taxon>Fabales</taxon>
        <taxon>Fabaceae</taxon>
        <taxon>Papilionoideae</taxon>
        <taxon>50 kb inversion clade</taxon>
        <taxon>NPAAA clade</taxon>
        <taxon>Hologalegina</taxon>
        <taxon>IRL clade</taxon>
        <taxon>Trifolieae</taxon>
        <taxon>Medicago</taxon>
    </lineage>
</organism>
<sequence>MAMAVPAQTIAGYDRFPWDAILLQTNSALMNNTDPNVWASQIISTLRSTAVTLPSVDLAHRLVSHLFWNHHSPIAWKLLDIAASLNLLPPLLLVALLSTRIVPMRKVYPQAYRLYLELVKQYVLMLQFRNNSPNYEMIMESIDNVLQLSQVYSHKVCEPGVALVEFVFSILWQLLEAILDDEGLLDHVPENKPRWLSRSHDMDIAEHDCINEMKTEQKEGMQRKNTMIAIEIIVQLLQNKMTSRLLCLVHRNMPSYWGSFNHQMQLIASKSSILKNLKHITADTLLSLMENIHGVVSCNTKSKLESNVVIPAGSQIAFGGQCEGSSWSSIWLPIDLILEDALDGGHVAALSAIEIITDLVKSLHAVNGTMWHNTFLGLWIAALRLVQRERNLSEGPVPRLDTCMCILLSITTNVVANIIEEEEGELIEEAECGPTNQGKNQQVLGKRRGELITCLQSLGDFQCLLTPPQAVLREANQAAAKAMPIMLVSGNPVGSGHSKSSSMDDLPMNCFGNLRHLIVEACIARNILDTSAYFWPGYVNACSNQIPSSISNQVDGWSSLMKGSKLTPGLVDVLAATPASSLAEIEKVYEITIDGSDEEKISAATILCGASLASGWNIQEHTIIFITKLLSPICLPNHTGTENHLISQARFLNVLLVGISSADCVHIFSLHGLVPLLAAGLMQICEVFGSCVYDVSWTVATGGKLSPQEVFSNAFTLLLRFWRFDHLSIEQVRGNAATPPLGNLFSPENLLLVRNSRVASFGRSTKDSLKLKRLSKIVRFPKESIYIDSFPKLNFWHRQHQERIASTHSGLMPGGPVQQIVDALLRMMFRKVNVGFEPSTPTTLGSISSSRFGSALDDALVKLKVPAWDILEAVPFVLDASLNACAYGTVSTRELATGLKRLADFIPASLVAIASYFSAEVTRGIWKPVFMNGTDWPSPAANLSLVEQHIKKILAATGVDVPSLAIDEEYPATLPLPLAAFVSLSITYKLDKGKGRFLLLIGPTLNAVASVCVWPCMPILTSLWIQKVKRWRDYFLLRASGTVFHHNKDAVVQLLKSCFTSTLGLGSTCMNNNGGVGALLGHGLASHSPVAPGILYLRVYRFIGDIMFLNKAIMSILLLSVRDIASSDELPKGDVKKQLNKIKYGMKRGQVSLVRYMARVKQAALLGASLVWISGGQKLVQSLIRGTVPSWFLSADTLEQEDGETGVLVAMLSGYALAYFVMLSVAFAWGIDHSSVPPNRRAKVIAIHLDFLADTMERFTTLSCHHATWQAYVSGFVSLIVCCTPMWIREVDAELLKRLSKGLRQLNEDELALRLLEIGGIGVMGTAAEMIIESARML</sequence>
<dbReference type="HOGENOM" id="CLU_003077_0_0_1"/>
<keyword evidence="1" id="KW-0472">Membrane</keyword>
<evidence type="ECO:0000313" key="2">
    <source>
        <dbReference type="EMBL" id="KEH23728.1"/>
    </source>
</evidence>
<feature type="transmembrane region" description="Helical" evidence="1">
    <location>
        <begin position="1269"/>
        <end position="1288"/>
    </location>
</feature>
<keyword evidence="4" id="KW-1185">Reference proteome</keyword>
<dbReference type="GO" id="GO:2000762">
    <property type="term" value="P:regulation of phenylpropanoid metabolic process"/>
    <property type="evidence" value="ECO:0007669"/>
    <property type="project" value="InterPro"/>
</dbReference>
<reference evidence="3" key="3">
    <citation type="submission" date="2015-04" db="UniProtKB">
        <authorList>
            <consortium name="EnsemblPlants"/>
        </authorList>
    </citation>
    <scope>IDENTIFICATION</scope>
    <source>
        <strain evidence="3">cv. Jemalong A17</strain>
    </source>
</reference>
<dbReference type="STRING" id="3880.A0A072U3I8"/>
<feature type="transmembrane region" description="Helical" evidence="1">
    <location>
        <begin position="997"/>
        <end position="1025"/>
    </location>
</feature>
<accession>A0A072U3I8</accession>